<comment type="similarity">
    <text evidence="1">Belongs to the TelA family.</text>
</comment>
<dbReference type="Proteomes" id="UP000619761">
    <property type="component" value="Unassembled WGS sequence"/>
</dbReference>
<keyword evidence="3" id="KW-1185">Reference proteome</keyword>
<evidence type="ECO:0000313" key="2">
    <source>
        <dbReference type="EMBL" id="GGY66196.1"/>
    </source>
</evidence>
<evidence type="ECO:0000256" key="1">
    <source>
        <dbReference type="ARBA" id="ARBA00005541"/>
    </source>
</evidence>
<dbReference type="PANTHER" id="PTHR38432:SF1">
    <property type="entry name" value="TELA-LIKE PROTEIN SAOUHSC_01408"/>
    <property type="match status" value="1"/>
</dbReference>
<dbReference type="EMBL" id="BMYZ01000001">
    <property type="protein sequence ID" value="GGY66196.1"/>
    <property type="molecule type" value="Genomic_DNA"/>
</dbReference>
<name>A0ABQ3AS82_9GAMM</name>
<organism evidence="2 3">
    <name type="scientific">Cellvibrio zantedeschiae</name>
    <dbReference type="NCBI Taxonomy" id="1237077"/>
    <lineage>
        <taxon>Bacteria</taxon>
        <taxon>Pseudomonadati</taxon>
        <taxon>Pseudomonadota</taxon>
        <taxon>Gammaproteobacteria</taxon>
        <taxon>Cellvibrionales</taxon>
        <taxon>Cellvibrionaceae</taxon>
        <taxon>Cellvibrio</taxon>
    </lineage>
</organism>
<comment type="caution">
    <text evidence="2">The sequence shown here is derived from an EMBL/GenBank/DDBJ whole genome shotgun (WGS) entry which is preliminary data.</text>
</comment>
<evidence type="ECO:0000313" key="3">
    <source>
        <dbReference type="Proteomes" id="UP000619761"/>
    </source>
</evidence>
<protein>
    <submittedName>
        <fullName evidence="2">KlaA protein</fullName>
    </submittedName>
</protein>
<sequence length="408" mass="45100">MAATIEQEKPVTNLQVLTKEMIAPEMAVPAAGTSDEMEAAANKVVDHLFKVDVQNETAKAAAVSSVETMGLRAQQEASRRSQMLKQPIAVLARNSEDGGPVAKSLLDLRDQVEDLDPNKYDFSASGIRRLLGSIPGIGSPIRRYFSKFQSSEAVIDNIVAALEKGGEQLKRDNITLADDQKHFRELAVKLAQAVAFGQLIDAKLVEKLNEVLKEDPLYSFIEQELLFPLRQRIMDLQQQQAVAQQSVLTVEVIIRNNKELIRGVQRALNVTVNALSTAVTLALALENQRITLEKVKQVNQVTNDLIAGTAAKLRTQGVEIHKQAASTMLDMEVLKKAFQDIAAALDDIERFRSDALPAMQQTIQEMDTANIENAERIETLIRGRESQTKMGVATDEDIFEFIDKPKAE</sequence>
<dbReference type="Pfam" id="PF05816">
    <property type="entry name" value="TelA"/>
    <property type="match status" value="1"/>
</dbReference>
<gene>
    <name evidence="2" type="ORF">GCM10011613_07620</name>
</gene>
<dbReference type="PANTHER" id="PTHR38432">
    <property type="entry name" value="TELA-LIKE PROTEIN SAOUHSC_01408"/>
    <property type="match status" value="1"/>
</dbReference>
<proteinExistence type="inferred from homology"/>
<reference evidence="3" key="1">
    <citation type="journal article" date="2019" name="Int. J. Syst. Evol. Microbiol.">
        <title>The Global Catalogue of Microorganisms (GCM) 10K type strain sequencing project: providing services to taxonomists for standard genome sequencing and annotation.</title>
        <authorList>
            <consortium name="The Broad Institute Genomics Platform"/>
            <consortium name="The Broad Institute Genome Sequencing Center for Infectious Disease"/>
            <person name="Wu L."/>
            <person name="Ma J."/>
        </authorList>
    </citation>
    <scope>NUCLEOTIDE SEQUENCE [LARGE SCALE GENOMIC DNA]</scope>
    <source>
        <strain evidence="3">KCTC 32239</strain>
    </source>
</reference>
<dbReference type="RefSeq" id="WP_189416165.1">
    <property type="nucleotide sequence ID" value="NZ_BMYZ01000001.1"/>
</dbReference>
<dbReference type="InterPro" id="IPR008863">
    <property type="entry name" value="Toxic_anion-R_TelA"/>
</dbReference>
<accession>A0ABQ3AS82</accession>